<evidence type="ECO:0000313" key="2">
    <source>
        <dbReference type="EMBL" id="GBL83094.1"/>
    </source>
</evidence>
<dbReference type="EMBL" id="BGPR01000031">
    <property type="protein sequence ID" value="GBL83094.1"/>
    <property type="molecule type" value="Genomic_DNA"/>
</dbReference>
<evidence type="ECO:0000256" key="1">
    <source>
        <dbReference type="SAM" id="MobiDB-lite"/>
    </source>
</evidence>
<name>A0A4Y2AW27_ARAVE</name>
<feature type="region of interest" description="Disordered" evidence="1">
    <location>
        <begin position="80"/>
        <end position="105"/>
    </location>
</feature>
<organism evidence="2 3">
    <name type="scientific">Araneus ventricosus</name>
    <name type="common">Orbweaver spider</name>
    <name type="synonym">Epeira ventricosa</name>
    <dbReference type="NCBI Taxonomy" id="182803"/>
    <lineage>
        <taxon>Eukaryota</taxon>
        <taxon>Metazoa</taxon>
        <taxon>Ecdysozoa</taxon>
        <taxon>Arthropoda</taxon>
        <taxon>Chelicerata</taxon>
        <taxon>Arachnida</taxon>
        <taxon>Araneae</taxon>
        <taxon>Araneomorphae</taxon>
        <taxon>Entelegynae</taxon>
        <taxon>Araneoidea</taxon>
        <taxon>Araneidae</taxon>
        <taxon>Araneus</taxon>
    </lineage>
</organism>
<evidence type="ECO:0000313" key="3">
    <source>
        <dbReference type="Proteomes" id="UP000499080"/>
    </source>
</evidence>
<proteinExistence type="predicted"/>
<protein>
    <submittedName>
        <fullName evidence="2">Uncharacterized protein</fullName>
    </submittedName>
</protein>
<dbReference type="Proteomes" id="UP000499080">
    <property type="component" value="Unassembled WGS sequence"/>
</dbReference>
<comment type="caution">
    <text evidence="2">The sequence shown here is derived from an EMBL/GenBank/DDBJ whole genome shotgun (WGS) entry which is preliminary data.</text>
</comment>
<dbReference type="AlphaFoldDB" id="A0A4Y2AW27"/>
<sequence length="105" mass="11945">MTTCPLPLPIVTTPLLWELAFLSKKARTLLFDLHILTDRRERAFTYPCKMPGREVKNNELDERFCLPTHKGRGGLVARSRLWGRRAPGSKPDSTEDPPFMGPVAR</sequence>
<reference evidence="2 3" key="1">
    <citation type="journal article" date="2019" name="Sci. Rep.">
        <title>Orb-weaving spider Araneus ventricosus genome elucidates the spidroin gene catalogue.</title>
        <authorList>
            <person name="Kono N."/>
            <person name="Nakamura H."/>
            <person name="Ohtoshi R."/>
            <person name="Moran D.A.P."/>
            <person name="Shinohara A."/>
            <person name="Yoshida Y."/>
            <person name="Fujiwara M."/>
            <person name="Mori M."/>
            <person name="Tomita M."/>
            <person name="Arakawa K."/>
        </authorList>
    </citation>
    <scope>NUCLEOTIDE SEQUENCE [LARGE SCALE GENOMIC DNA]</scope>
</reference>
<gene>
    <name evidence="2" type="ORF">AVEN_165317_1</name>
</gene>
<accession>A0A4Y2AW27</accession>
<keyword evidence="3" id="KW-1185">Reference proteome</keyword>